<evidence type="ECO:0000313" key="7">
    <source>
        <dbReference type="EMBL" id="KAB7741307.1"/>
    </source>
</evidence>
<evidence type="ECO:0000313" key="8">
    <source>
        <dbReference type="Proteomes" id="UP000468901"/>
    </source>
</evidence>
<evidence type="ECO:0000259" key="6">
    <source>
        <dbReference type="Pfam" id="PF04357"/>
    </source>
</evidence>
<comment type="subcellular location">
    <subcellularLocation>
        <location evidence="1">Membrane</location>
        <topology evidence="1">Single-pass membrane protein</topology>
    </subcellularLocation>
</comment>
<dbReference type="GO" id="GO:0097347">
    <property type="term" value="C:TAM protein secretion complex"/>
    <property type="evidence" value="ECO:0007669"/>
    <property type="project" value="TreeGrafter"/>
</dbReference>
<keyword evidence="8" id="KW-1185">Reference proteome</keyword>
<keyword evidence="2 5" id="KW-0812">Transmembrane</keyword>
<proteinExistence type="predicted"/>
<protein>
    <recommendedName>
        <fullName evidence="6">Translocation and assembly module TamB C-terminal domain-containing protein</fullName>
    </recommendedName>
</protein>
<dbReference type="Proteomes" id="UP000468901">
    <property type="component" value="Unassembled WGS sequence"/>
</dbReference>
<name>A0A6N6VJM7_9HYPH</name>
<accession>A0A6N6VJM7</accession>
<evidence type="ECO:0000256" key="5">
    <source>
        <dbReference type="SAM" id="Phobius"/>
    </source>
</evidence>
<dbReference type="Pfam" id="PF04357">
    <property type="entry name" value="TamB"/>
    <property type="match status" value="1"/>
</dbReference>
<dbReference type="GO" id="GO:0009306">
    <property type="term" value="P:protein secretion"/>
    <property type="evidence" value="ECO:0007669"/>
    <property type="project" value="InterPro"/>
</dbReference>
<evidence type="ECO:0000256" key="4">
    <source>
        <dbReference type="ARBA" id="ARBA00023136"/>
    </source>
</evidence>
<keyword evidence="3 5" id="KW-1133">Transmembrane helix</keyword>
<sequence>MARAQSPNLSHTTGLVRAIGAIALGIFAMLLGLVAIMVVALQVPDVRERLLALALGAVNQGGTRVEIGEIGGAWPQHLEVRNVTLSDAEGVWLSLEEAKLDWHPASLLIGTFHVENLSVVALGISRSPASDTPSTSSGFSLPTLPVAIRIDAAKAERLTLGKRLTGIAEKGMLAQLDATAQLGFSANRLSLTLAAQRTDRVPGKIDATIFFDRRTQELDANVFAEDGSVAKPGLIATLGHVAGAEHVTLTARARNDNGKVTGEAKLDAGSALFFSANAQGSWNRTLALGTSMSAEGNLVSNALSDLGRARRVELATNIALDPDDTLTLKDFRLDAAPFALIGGARLTDAFGSASRDLAADGTLSGLDRFAGKSGNAALASLEWHIAGQIDTASNLAHITEATLATPSGKLILSGDVSLDGTSVKGGAEATLTDLTPYGDLVGQSMRGAAQITLSPFARAPDGDGAGDLVIKTSGVDLNDATLNPFFGGDVAIDASLILPKAGGFAFPSIALTPSTGAYRFHASIAQSANDVLSGEAHFETGEIATLLPGEDVAGRFAADATLAGSLSAPRGAVKARLADGSLYGFGTKLASLDLAADEGGAGPVAFRFEGPDGKAALDATLALPKEGGARLDTLKADLFGTSLDGALAISNDGLLSGTLKGEHTSLKLFTAVTSLDIGGNGTVSLTVEPRDGKQHAALTVDTQRMTVDMIDRIEFDRAALSVKIDDLFGAMDIDGTFTAPTGQVGLTRLDVTRLTAKGPLARLALNLDAAGTRESYKVEPVSLSAAAIYAEKTETISVSKFDLALGAASLALAKPANIDVRGGVDAKAVTFDAKGPSGSGAIKGGLVLQSRTVRLNVEANTLPLELVSPLLLSETAHGLGDAQLALDSGKGTGSLSLKLSKLTLAQADETERPAFDATLDGTWARGRLDLSANAMGVSTRPFELKASLPVSRASDSAWPALAKRGAVSGSLDWEGPAASLVALADLTTQQLGGDAKVALRASGDISGPLINGQASVTNGTYENFDSGTVLRDLSLSLTGRNSQTVNFTLDANDGAKGHVAASGEIHLAKGAFPAISANATFDNAHLVRQSEADIAVNGALELAGATFPPGPDAPLSLKGKLTTTLAQIRIPENLSSSVAQIDVVEINGAPSRIAAVGRSTPVPIDLDVALGFGEPLKVSGRGLDSLWDGDLRIDGTAMDPRIDGALTSRRGTLDFAGKTFTLTKGAVHFLDRPPIDPDIDTTLTYKRTDLTAYVAVTGRSSAPQVTLTSDPELPRDEILSRILFNKGAGELSAMEAVQLANTLAQLSGKGGLSGAGILGSVQNTLGLDVLRIDQAESGATTVAAGKYIQKGIYVGVEQGALSSDSSVKVQIEVTPQITVDTRIGQSTGGDVGVNWKWDY</sequence>
<evidence type="ECO:0000256" key="1">
    <source>
        <dbReference type="ARBA" id="ARBA00004167"/>
    </source>
</evidence>
<dbReference type="EMBL" id="WESC01000004">
    <property type="protein sequence ID" value="KAB7741307.1"/>
    <property type="molecule type" value="Genomic_DNA"/>
</dbReference>
<dbReference type="RefSeq" id="WP_152215277.1">
    <property type="nucleotide sequence ID" value="NZ_WESC01000004.1"/>
</dbReference>
<evidence type="ECO:0000256" key="3">
    <source>
        <dbReference type="ARBA" id="ARBA00022989"/>
    </source>
</evidence>
<dbReference type="PANTHER" id="PTHR36985:SF1">
    <property type="entry name" value="TRANSLOCATION AND ASSEMBLY MODULE SUBUNIT TAMB"/>
    <property type="match status" value="1"/>
</dbReference>
<feature type="transmembrane region" description="Helical" evidence="5">
    <location>
        <begin position="21"/>
        <end position="41"/>
    </location>
</feature>
<keyword evidence="4 5" id="KW-0472">Membrane</keyword>
<reference evidence="7 8" key="1">
    <citation type="submission" date="2019-09" db="EMBL/GenBank/DDBJ databases">
        <title>Parvibaculum sedimenti sp. nov., isolated from sediment.</title>
        <authorList>
            <person name="Wang Y."/>
        </authorList>
    </citation>
    <scope>NUCLEOTIDE SEQUENCE [LARGE SCALE GENOMIC DNA]</scope>
    <source>
        <strain evidence="7 8">HXT-9</strain>
    </source>
</reference>
<comment type="caution">
    <text evidence="7">The sequence shown here is derived from an EMBL/GenBank/DDBJ whole genome shotgun (WGS) entry which is preliminary data.</text>
</comment>
<feature type="domain" description="Translocation and assembly module TamB C-terminal" evidence="6">
    <location>
        <begin position="1049"/>
        <end position="1399"/>
    </location>
</feature>
<gene>
    <name evidence="7" type="ORF">F2P47_06075</name>
</gene>
<dbReference type="PANTHER" id="PTHR36985">
    <property type="entry name" value="TRANSLOCATION AND ASSEMBLY MODULE SUBUNIT TAMB"/>
    <property type="match status" value="1"/>
</dbReference>
<organism evidence="7 8">
    <name type="scientific">Parvibaculum sedimenti</name>
    <dbReference type="NCBI Taxonomy" id="2608632"/>
    <lineage>
        <taxon>Bacteria</taxon>
        <taxon>Pseudomonadati</taxon>
        <taxon>Pseudomonadota</taxon>
        <taxon>Alphaproteobacteria</taxon>
        <taxon>Hyphomicrobiales</taxon>
        <taxon>Parvibaculaceae</taxon>
        <taxon>Parvibaculum</taxon>
    </lineage>
</organism>
<dbReference type="GO" id="GO:0005886">
    <property type="term" value="C:plasma membrane"/>
    <property type="evidence" value="ECO:0007669"/>
    <property type="project" value="InterPro"/>
</dbReference>
<dbReference type="InterPro" id="IPR007452">
    <property type="entry name" value="TamB_C"/>
</dbReference>
<evidence type="ECO:0000256" key="2">
    <source>
        <dbReference type="ARBA" id="ARBA00022692"/>
    </source>
</evidence>